<evidence type="ECO:0000256" key="7">
    <source>
        <dbReference type="SAM" id="Phobius"/>
    </source>
</evidence>
<comment type="similarity">
    <text evidence="2">Belongs to the UPF0410 family.</text>
</comment>
<dbReference type="PANTHER" id="PTHR33884:SF3">
    <property type="entry name" value="UPF0410 PROTEIN YMGE"/>
    <property type="match status" value="1"/>
</dbReference>
<dbReference type="EMBL" id="JAMXLR010000033">
    <property type="protein sequence ID" value="MCO6044085.1"/>
    <property type="molecule type" value="Genomic_DNA"/>
</dbReference>
<dbReference type="Proteomes" id="UP001155241">
    <property type="component" value="Unassembled WGS sequence"/>
</dbReference>
<evidence type="ECO:0000256" key="1">
    <source>
        <dbReference type="ARBA" id="ARBA00004651"/>
    </source>
</evidence>
<dbReference type="GO" id="GO:0005886">
    <property type="term" value="C:plasma membrane"/>
    <property type="evidence" value="ECO:0007669"/>
    <property type="project" value="UniProtKB-SubCell"/>
</dbReference>
<evidence type="ECO:0000313" key="8">
    <source>
        <dbReference type="EMBL" id="MCO6044085.1"/>
    </source>
</evidence>
<sequence>MNIMGLLVALLIGAVCGFLAGQIVKGHGFGLLGNIVVGIVGALVFGLLFGNFGLFGDTILNEIAGGTLGAVVLLLVIGLFKKAT</sequence>
<evidence type="ECO:0000256" key="2">
    <source>
        <dbReference type="ARBA" id="ARBA00011006"/>
    </source>
</evidence>
<keyword evidence="5 7" id="KW-1133">Transmembrane helix</keyword>
<feature type="transmembrane region" description="Helical" evidence="7">
    <location>
        <begin position="31"/>
        <end position="52"/>
    </location>
</feature>
<keyword evidence="6 7" id="KW-0472">Membrane</keyword>
<keyword evidence="4 7" id="KW-0812">Transmembrane</keyword>
<gene>
    <name evidence="8" type="ORF">NG895_09205</name>
</gene>
<protein>
    <submittedName>
        <fullName evidence="8">GlsB/YeaQ/YmgE family stress response membrane protein</fullName>
    </submittedName>
</protein>
<name>A0A9X2F883_9BACT</name>
<evidence type="ECO:0000256" key="3">
    <source>
        <dbReference type="ARBA" id="ARBA00022475"/>
    </source>
</evidence>
<evidence type="ECO:0000256" key="6">
    <source>
        <dbReference type="ARBA" id="ARBA00023136"/>
    </source>
</evidence>
<evidence type="ECO:0000256" key="5">
    <source>
        <dbReference type="ARBA" id="ARBA00022989"/>
    </source>
</evidence>
<dbReference type="InterPro" id="IPR007341">
    <property type="entry name" value="Transgly_assoc"/>
</dbReference>
<dbReference type="PANTHER" id="PTHR33884">
    <property type="entry name" value="UPF0410 PROTEIN YMGE"/>
    <property type="match status" value="1"/>
</dbReference>
<keyword evidence="9" id="KW-1185">Reference proteome</keyword>
<evidence type="ECO:0000313" key="9">
    <source>
        <dbReference type="Proteomes" id="UP001155241"/>
    </source>
</evidence>
<organism evidence="8 9">
    <name type="scientific">Aeoliella straminimaris</name>
    <dbReference type="NCBI Taxonomy" id="2954799"/>
    <lineage>
        <taxon>Bacteria</taxon>
        <taxon>Pseudomonadati</taxon>
        <taxon>Planctomycetota</taxon>
        <taxon>Planctomycetia</taxon>
        <taxon>Pirellulales</taxon>
        <taxon>Lacipirellulaceae</taxon>
        <taxon>Aeoliella</taxon>
    </lineage>
</organism>
<proteinExistence type="inferred from homology"/>
<comment type="caution">
    <text evidence="8">The sequence shown here is derived from an EMBL/GenBank/DDBJ whole genome shotgun (WGS) entry which is preliminary data.</text>
</comment>
<accession>A0A9X2F883</accession>
<comment type="subcellular location">
    <subcellularLocation>
        <location evidence="1">Cell membrane</location>
        <topology evidence="1">Multi-pass membrane protein</topology>
    </subcellularLocation>
</comment>
<dbReference type="Pfam" id="PF04226">
    <property type="entry name" value="Transgly_assoc"/>
    <property type="match status" value="1"/>
</dbReference>
<dbReference type="AlphaFoldDB" id="A0A9X2F883"/>
<keyword evidence="3" id="KW-1003">Cell membrane</keyword>
<reference evidence="8" key="1">
    <citation type="submission" date="2022-06" db="EMBL/GenBank/DDBJ databases">
        <title>Aeoliella straminimaris, a novel planctomycete from sediments.</title>
        <authorList>
            <person name="Vitorino I.R."/>
            <person name="Lage O.M."/>
        </authorList>
    </citation>
    <scope>NUCLEOTIDE SEQUENCE</scope>
    <source>
        <strain evidence="8">ICT_H6.2</strain>
    </source>
</reference>
<feature type="transmembrane region" description="Helical" evidence="7">
    <location>
        <begin position="59"/>
        <end position="80"/>
    </location>
</feature>
<evidence type="ECO:0000256" key="4">
    <source>
        <dbReference type="ARBA" id="ARBA00022692"/>
    </source>
</evidence>
<dbReference type="RefSeq" id="WP_252852191.1">
    <property type="nucleotide sequence ID" value="NZ_JAMXLR010000033.1"/>
</dbReference>